<dbReference type="PROSITE" id="PS51736">
    <property type="entry name" value="RECOMBINASES_3"/>
    <property type="match status" value="1"/>
</dbReference>
<name>D5MH74_METO1</name>
<dbReference type="KEGG" id="mox:DAMO_2056"/>
<evidence type="ECO:0000259" key="1">
    <source>
        <dbReference type="PROSITE" id="PS51736"/>
    </source>
</evidence>
<dbReference type="SMART" id="SM00857">
    <property type="entry name" value="Resolvase"/>
    <property type="match status" value="1"/>
</dbReference>
<dbReference type="EMBL" id="FP565575">
    <property type="protein sequence ID" value="CBE69106.1"/>
    <property type="molecule type" value="Genomic_DNA"/>
</dbReference>
<dbReference type="InterPro" id="IPR025827">
    <property type="entry name" value="Zn_ribbon_recom_dom"/>
</dbReference>
<dbReference type="InterPro" id="IPR038109">
    <property type="entry name" value="DNA_bind_recomb_sf"/>
</dbReference>
<dbReference type="Pfam" id="PF13408">
    <property type="entry name" value="Zn_ribbon_recom"/>
    <property type="match status" value="1"/>
</dbReference>
<dbReference type="GO" id="GO:0003677">
    <property type="term" value="F:DNA binding"/>
    <property type="evidence" value="ECO:0007669"/>
    <property type="project" value="InterPro"/>
</dbReference>
<evidence type="ECO:0000313" key="4">
    <source>
        <dbReference type="Proteomes" id="UP000006898"/>
    </source>
</evidence>
<evidence type="ECO:0000259" key="2">
    <source>
        <dbReference type="PROSITE" id="PS51737"/>
    </source>
</evidence>
<dbReference type="Gene3D" id="3.90.1750.20">
    <property type="entry name" value="Putative Large Serine Recombinase, Chain B, Domain 2"/>
    <property type="match status" value="1"/>
</dbReference>
<dbReference type="InterPro" id="IPR011109">
    <property type="entry name" value="DNA_bind_recombinase_dom"/>
</dbReference>
<dbReference type="PROSITE" id="PS51737">
    <property type="entry name" value="RECOMBINASE_DNA_BIND"/>
    <property type="match status" value="1"/>
</dbReference>
<evidence type="ECO:0000313" key="3">
    <source>
        <dbReference type="EMBL" id="CBE69106.1"/>
    </source>
</evidence>
<proteinExistence type="predicted"/>
<dbReference type="InterPro" id="IPR006119">
    <property type="entry name" value="Resolv_N"/>
</dbReference>
<reference evidence="3 4" key="1">
    <citation type="journal article" date="2010" name="Nature">
        <title>Nitrite-driven anaerobic methane oxidation by oxygenic bacteria.</title>
        <authorList>
            <person name="Ettwig K.F."/>
            <person name="Butler M.K."/>
            <person name="Le Paslier D."/>
            <person name="Pelletier E."/>
            <person name="Mangenot S."/>
            <person name="Kuypers M.M.M."/>
            <person name="Schreiber F."/>
            <person name="Dutilh B.E."/>
            <person name="Zedelius J."/>
            <person name="de Beer D."/>
            <person name="Gloerich J."/>
            <person name="Wessels H.J.C.T."/>
            <person name="van Allen T."/>
            <person name="Luesken F."/>
            <person name="Wu M."/>
            <person name="van de Pas-Schoonen K.T."/>
            <person name="Op den Camp H.J.M."/>
            <person name="Janssen-Megens E.M."/>
            <person name="Francoijs K-J."/>
            <person name="Stunnenberg H."/>
            <person name="Weissenbach J."/>
            <person name="Jetten M.S.M."/>
            <person name="Strous M."/>
        </authorList>
    </citation>
    <scope>NUCLEOTIDE SEQUENCE [LARGE SCALE GENOMIC DNA]</scope>
</reference>
<protein>
    <submittedName>
        <fullName evidence="3">Putative recombinase</fullName>
    </submittedName>
</protein>
<dbReference type="Proteomes" id="UP000006898">
    <property type="component" value="Chromosome"/>
</dbReference>
<dbReference type="SUPFAM" id="SSF53041">
    <property type="entry name" value="Resolvase-like"/>
    <property type="match status" value="1"/>
</dbReference>
<dbReference type="Pfam" id="PF00239">
    <property type="entry name" value="Resolvase"/>
    <property type="match status" value="1"/>
</dbReference>
<sequence>MRIAFYGRYSSDNQRETSIEDQRRIVTRWAEQHGHTLVTEFTDYATSAASLKILNGLQQALHAATGTPAPFDALVIDQLSRLSRDIGDTDAIVKQLKFLDIRIIAVQDGIDTAQETTKISVTVKSLVNEIFLDDLRKTTKRGLDGQFLKGFSTGGRTYGYRSEPVYDPAGRIDAHGHAIPIGYRLFIDEAEAAILRDLFRRFTEGMCEKSIAKDLNRTYPGQNWRPNTIYMMLRNCKYVGRFSFNRREWRKHPTTGRRVCRWRPKEQWEEQVFEDLRIIDDDTWEKVQTRLSTRQHLFAGRKSRTTHLLSGLLICHRCGGRYSIIGQTYYGCRNHFESDTCSNDIRIRREAIENLVISSLTRNLLGWLETIRTAATRRCKPAGSDAGTHDKQRLKTLRQQADAIMAVVRSGRLTGRALEETLTTYQQLWNQVETMEKETRAATHQDRPVEIHYDPAVVQEFLAHLPETLHTDVRLGREFLQETLQHVRIEDGERRQTRCPVCGEEQGKLSPQHMQTHGLTLDQAYRGFPGLGFTKKARLIIQPSPSGILNTLKVCGLKVAGAGFEPATFGL</sequence>
<dbReference type="eggNOG" id="COG1961">
    <property type="taxonomic scope" value="Bacteria"/>
</dbReference>
<dbReference type="STRING" id="671143.DAMO_2056"/>
<feature type="domain" description="Resolvase/invertase-type recombinase catalytic" evidence="1">
    <location>
        <begin position="2"/>
        <end position="150"/>
    </location>
</feature>
<organism evidence="3 4">
    <name type="scientific">Methylomirabilis oxygeniifera</name>
    <dbReference type="NCBI Taxonomy" id="671143"/>
    <lineage>
        <taxon>Bacteria</taxon>
        <taxon>Candidatus Methylomirabilota</taxon>
        <taxon>Candidatus Methylomirabilia</taxon>
        <taxon>Candidatus Methylomirabilales</taxon>
        <taxon>Candidatus Methylomirabilaceae</taxon>
        <taxon>Candidatus Methylomirabilis</taxon>
    </lineage>
</organism>
<dbReference type="Pfam" id="PF07508">
    <property type="entry name" value="Recombinase"/>
    <property type="match status" value="1"/>
</dbReference>
<accession>D5MH74</accession>
<dbReference type="Gene3D" id="3.40.50.1390">
    <property type="entry name" value="Resolvase, N-terminal catalytic domain"/>
    <property type="match status" value="1"/>
</dbReference>
<dbReference type="GO" id="GO:0000150">
    <property type="term" value="F:DNA strand exchange activity"/>
    <property type="evidence" value="ECO:0007669"/>
    <property type="project" value="InterPro"/>
</dbReference>
<dbReference type="HOGENOM" id="CLU_010686_18_13_0"/>
<feature type="domain" description="Recombinase" evidence="2">
    <location>
        <begin position="157"/>
        <end position="297"/>
    </location>
</feature>
<gene>
    <name evidence="3" type="ORF">DAMO_2056</name>
</gene>
<dbReference type="InterPro" id="IPR036162">
    <property type="entry name" value="Resolvase-like_N_sf"/>
</dbReference>
<dbReference type="InterPro" id="IPR050639">
    <property type="entry name" value="SSR_resolvase"/>
</dbReference>
<dbReference type="PANTHER" id="PTHR30461:SF23">
    <property type="entry name" value="DNA RECOMBINASE-RELATED"/>
    <property type="match status" value="1"/>
</dbReference>
<dbReference type="AlphaFoldDB" id="D5MH74"/>
<dbReference type="CDD" id="cd00338">
    <property type="entry name" value="Ser_Recombinase"/>
    <property type="match status" value="1"/>
</dbReference>
<dbReference type="PANTHER" id="PTHR30461">
    <property type="entry name" value="DNA-INVERTASE FROM LAMBDOID PROPHAGE"/>
    <property type="match status" value="1"/>
</dbReference>